<reference evidence="1" key="1">
    <citation type="submission" date="2021-01" db="UniProtKB">
        <authorList>
            <consortium name="EnsemblMetazoa"/>
        </authorList>
    </citation>
    <scope>IDENTIFICATION</scope>
</reference>
<protein>
    <submittedName>
        <fullName evidence="1">Uncharacterized protein</fullName>
    </submittedName>
</protein>
<dbReference type="Proteomes" id="UP000594262">
    <property type="component" value="Unplaced"/>
</dbReference>
<evidence type="ECO:0000313" key="1">
    <source>
        <dbReference type="EnsemblMetazoa" id="CLYHEMP008681.1"/>
    </source>
</evidence>
<dbReference type="AlphaFoldDB" id="A0A7M5VDH3"/>
<accession>A0A7M5VDH3</accession>
<dbReference type="EnsemblMetazoa" id="CLYHEMT008681.1">
    <property type="protein sequence ID" value="CLYHEMP008681.1"/>
    <property type="gene ID" value="CLYHEMG008681"/>
</dbReference>
<evidence type="ECO:0000313" key="2">
    <source>
        <dbReference type="Proteomes" id="UP000594262"/>
    </source>
</evidence>
<organism evidence="1 2">
    <name type="scientific">Clytia hemisphaerica</name>
    <dbReference type="NCBI Taxonomy" id="252671"/>
    <lineage>
        <taxon>Eukaryota</taxon>
        <taxon>Metazoa</taxon>
        <taxon>Cnidaria</taxon>
        <taxon>Hydrozoa</taxon>
        <taxon>Hydroidolina</taxon>
        <taxon>Leptothecata</taxon>
        <taxon>Obeliida</taxon>
        <taxon>Clytiidae</taxon>
        <taxon>Clytia</taxon>
    </lineage>
</organism>
<keyword evidence="2" id="KW-1185">Reference proteome</keyword>
<sequence length="447" mass="52553">MIEDIIIIMARNKSRQNFLPRETEICREIEETWSQNEKNCIRIRSYSTNGFDRSGKYFTIDLGGSGGSPYQILVYHFDNDIQALKYNLVNLEIMNKKHYKRSMLDPFTTRWFCISMEFDKEKQFVHIESGCLEKYLGRSVTIPIDAEQQSGCIERSYPRGHIIEFHIRVINTERYLETLVQARGSRDYVIDLFKFDEKNLLHFKRLTIPDNIGYLLYGRLVVASVYPLYDLRSERLYLIEKSNRNDRGILSGFDLSGNKIFEYRIQKQAKCGGLDQDFCFIEHINGSIFVIVWTDLEVSICNFTHTRMVILNSFQLPPEMKHSASFDLLRCFEKCYLCIETEKYLKISSNGVRLFDISSGQLVYNFETGFLLHMFCFNRSLEEFSVVIVDETRCRPDYFLKILKTGLFRNSETNLKQWARLACLNHFDDEYLAGNLPRCLKEYLGIL</sequence>
<proteinExistence type="predicted"/>
<name>A0A7M5VDH3_9CNID</name>